<evidence type="ECO:0000313" key="2">
    <source>
        <dbReference type="EMBL" id="KAK0634111.1"/>
    </source>
</evidence>
<sequence length="265" mass="29283">MPFRSTLTAPPDPQKKNNPFPVLTYPIRIFFLLLHLGLITLLTYYHLLRDDTPFELFMDSQTFGVKFLFAAIGSLFALFWSCFFLSLAAMEPFRTLSSNLGTEEGKKSREVALTQPPPTNPFSGISHAARHKQWLLLSASVMALSSDLLPAFLANVPYSLTQTLIAHRVCTFTAIAILSVMALVLVASMCTPWPHIPVDPRTVAGMMYYVVGSGSEEFLGDVVEGRRRESQWIKNDGEGGRLRGRYCYGRVGGDGKGRMGIGVVG</sequence>
<keyword evidence="1" id="KW-0812">Transmembrane</keyword>
<dbReference type="EMBL" id="JAULSU010000001">
    <property type="protein sequence ID" value="KAK0634111.1"/>
    <property type="molecule type" value="Genomic_DNA"/>
</dbReference>
<evidence type="ECO:0000256" key="1">
    <source>
        <dbReference type="SAM" id="Phobius"/>
    </source>
</evidence>
<organism evidence="2 3">
    <name type="scientific">Immersiella caudata</name>
    <dbReference type="NCBI Taxonomy" id="314043"/>
    <lineage>
        <taxon>Eukaryota</taxon>
        <taxon>Fungi</taxon>
        <taxon>Dikarya</taxon>
        <taxon>Ascomycota</taxon>
        <taxon>Pezizomycotina</taxon>
        <taxon>Sordariomycetes</taxon>
        <taxon>Sordariomycetidae</taxon>
        <taxon>Sordariales</taxon>
        <taxon>Lasiosphaeriaceae</taxon>
        <taxon>Immersiella</taxon>
    </lineage>
</organism>
<dbReference type="Proteomes" id="UP001175000">
    <property type="component" value="Unassembled WGS sequence"/>
</dbReference>
<keyword evidence="1" id="KW-0472">Membrane</keyword>
<gene>
    <name evidence="2" type="ORF">B0T14DRAFT_417711</name>
</gene>
<feature type="transmembrane region" description="Helical" evidence="1">
    <location>
        <begin position="25"/>
        <end position="47"/>
    </location>
</feature>
<dbReference type="Pfam" id="PF11915">
    <property type="entry name" value="DUF3433"/>
    <property type="match status" value="1"/>
</dbReference>
<keyword evidence="3" id="KW-1185">Reference proteome</keyword>
<feature type="transmembrane region" description="Helical" evidence="1">
    <location>
        <begin position="67"/>
        <end position="90"/>
    </location>
</feature>
<dbReference type="InterPro" id="IPR021840">
    <property type="entry name" value="DUF3433"/>
</dbReference>
<name>A0AA39XHJ6_9PEZI</name>
<accession>A0AA39XHJ6</accession>
<reference evidence="2" key="1">
    <citation type="submission" date="2023-06" db="EMBL/GenBank/DDBJ databases">
        <title>Genome-scale phylogeny and comparative genomics of the fungal order Sordariales.</title>
        <authorList>
            <consortium name="Lawrence Berkeley National Laboratory"/>
            <person name="Hensen N."/>
            <person name="Bonometti L."/>
            <person name="Westerberg I."/>
            <person name="Brannstrom I.O."/>
            <person name="Guillou S."/>
            <person name="Cros-Aarteil S."/>
            <person name="Calhoun S."/>
            <person name="Haridas S."/>
            <person name="Kuo A."/>
            <person name="Mondo S."/>
            <person name="Pangilinan J."/>
            <person name="Riley R."/>
            <person name="Labutti K."/>
            <person name="Andreopoulos B."/>
            <person name="Lipzen A."/>
            <person name="Chen C."/>
            <person name="Yanf M."/>
            <person name="Daum C."/>
            <person name="Ng V."/>
            <person name="Clum A."/>
            <person name="Steindorff A."/>
            <person name="Ohm R."/>
            <person name="Martin F."/>
            <person name="Silar P."/>
            <person name="Natvig D."/>
            <person name="Lalanne C."/>
            <person name="Gautier V."/>
            <person name="Ament-Velasquez S.L."/>
            <person name="Kruys A."/>
            <person name="Hutchinson M.I."/>
            <person name="Powell A.J."/>
            <person name="Barry K."/>
            <person name="Miller A.N."/>
            <person name="Grigoriev I.V."/>
            <person name="Debuchy R."/>
            <person name="Gladieux P."/>
            <person name="Thoren M.H."/>
            <person name="Johannesson H."/>
        </authorList>
    </citation>
    <scope>NUCLEOTIDE SEQUENCE</scope>
    <source>
        <strain evidence="2">CBS 606.72</strain>
    </source>
</reference>
<feature type="transmembrane region" description="Helical" evidence="1">
    <location>
        <begin position="165"/>
        <end position="187"/>
    </location>
</feature>
<proteinExistence type="predicted"/>
<dbReference type="AlphaFoldDB" id="A0AA39XHJ6"/>
<feature type="transmembrane region" description="Helical" evidence="1">
    <location>
        <begin position="134"/>
        <end position="153"/>
    </location>
</feature>
<evidence type="ECO:0000313" key="3">
    <source>
        <dbReference type="Proteomes" id="UP001175000"/>
    </source>
</evidence>
<comment type="caution">
    <text evidence="2">The sequence shown here is derived from an EMBL/GenBank/DDBJ whole genome shotgun (WGS) entry which is preliminary data.</text>
</comment>
<keyword evidence="1" id="KW-1133">Transmembrane helix</keyword>
<protein>
    <submittedName>
        <fullName evidence="2">Uncharacterized protein</fullName>
    </submittedName>
</protein>